<dbReference type="GO" id="GO:0051209">
    <property type="term" value="P:release of sequestered calcium ion into cytosol"/>
    <property type="evidence" value="ECO:0007669"/>
    <property type="project" value="UniProtKB-UniRule"/>
</dbReference>
<keyword evidence="9 16" id="KW-0106">Calcium</keyword>
<reference evidence="20" key="1">
    <citation type="submission" date="2020-11" db="EMBL/GenBank/DDBJ databases">
        <authorList>
            <person name="Tran Van P."/>
        </authorList>
    </citation>
    <scope>NUCLEOTIDE SEQUENCE</scope>
</reference>
<keyword evidence="3 16" id="KW-0813">Transport</keyword>
<evidence type="ECO:0000256" key="1">
    <source>
        <dbReference type="ARBA" id="ARBA00004477"/>
    </source>
</evidence>
<keyword evidence="7" id="KW-0677">Repeat</keyword>
<keyword evidence="4 16" id="KW-0109">Calcium transport</keyword>
<dbReference type="FunFam" id="2.80.10.50:FF:000002">
    <property type="entry name" value="Inositol 1,4,5-trisphosphate receptor type 2"/>
    <property type="match status" value="1"/>
</dbReference>
<dbReference type="CDD" id="cd23277">
    <property type="entry name" value="beta-trefoil_MIR_ITPR"/>
    <property type="match status" value="1"/>
</dbReference>
<organism evidence="20">
    <name type="scientific">Timema bartmani</name>
    <dbReference type="NCBI Taxonomy" id="61472"/>
    <lineage>
        <taxon>Eukaryota</taxon>
        <taxon>Metazoa</taxon>
        <taxon>Ecdysozoa</taxon>
        <taxon>Arthropoda</taxon>
        <taxon>Hexapoda</taxon>
        <taxon>Insecta</taxon>
        <taxon>Pterygota</taxon>
        <taxon>Neoptera</taxon>
        <taxon>Polyneoptera</taxon>
        <taxon>Phasmatodea</taxon>
        <taxon>Timematodea</taxon>
        <taxon>Timematoidea</taxon>
        <taxon>Timematidae</taxon>
        <taxon>Timema</taxon>
    </lineage>
</organism>
<keyword evidence="5 16" id="KW-0107">Calcium channel</keyword>
<feature type="region of interest" description="Disordered" evidence="18">
    <location>
        <begin position="1562"/>
        <end position="1595"/>
    </location>
</feature>
<evidence type="ECO:0000256" key="13">
    <source>
        <dbReference type="ARBA" id="ARBA00023170"/>
    </source>
</evidence>
<evidence type="ECO:0000259" key="19">
    <source>
        <dbReference type="PROSITE" id="PS50919"/>
    </source>
</evidence>
<comment type="domain">
    <text evidence="16">The receptor contains a calcium channel in its C-terminal extremity. Its large N-terminal cytoplasmic region has the ligand-binding site in the N-terminus and modulatory sites in the middle portion immediately upstream of the channel region.</text>
</comment>
<comment type="function">
    <text evidence="16">Receptor for inositol 1,4,5-trisphosphate, a second messenger that mediates the release of intracellular calcium.</text>
</comment>
<feature type="transmembrane region" description="Helical" evidence="16">
    <location>
        <begin position="1970"/>
        <end position="1990"/>
    </location>
</feature>
<accession>A0A7R9I1H0</accession>
<dbReference type="InterPro" id="IPR015925">
    <property type="entry name" value="Ryanodine_IP3_receptor"/>
</dbReference>
<evidence type="ECO:0000256" key="15">
    <source>
        <dbReference type="ARBA" id="ARBA00023303"/>
    </source>
</evidence>
<keyword evidence="13 16" id="KW-0675">Receptor</keyword>
<name>A0A7R9I1H0_9NEOP</name>
<dbReference type="FunFam" id="2.80.10.50:FF:000005">
    <property type="entry name" value="Inositol 1,4,5-trisphosphate receptor type 2"/>
    <property type="match status" value="1"/>
</dbReference>
<dbReference type="Pfam" id="PF08454">
    <property type="entry name" value="RIH_assoc"/>
    <property type="match status" value="1"/>
</dbReference>
<dbReference type="Pfam" id="PF00520">
    <property type="entry name" value="Ion_trans"/>
    <property type="match status" value="1"/>
</dbReference>
<evidence type="ECO:0000313" key="20">
    <source>
        <dbReference type="EMBL" id="CAD7443164.1"/>
    </source>
</evidence>
<comment type="subunit">
    <text evidence="16">Homotetramer.</text>
</comment>
<evidence type="ECO:0000256" key="3">
    <source>
        <dbReference type="ARBA" id="ARBA00022448"/>
    </source>
</evidence>
<evidence type="ECO:0000256" key="12">
    <source>
        <dbReference type="ARBA" id="ARBA00023136"/>
    </source>
</evidence>
<dbReference type="InterPro" id="IPR013662">
    <property type="entry name" value="RIH_assoc-dom"/>
</dbReference>
<keyword evidence="8 16" id="KW-0256">Endoplasmic reticulum</keyword>
<dbReference type="Gene3D" id="2.80.10.50">
    <property type="match status" value="2"/>
</dbReference>
<evidence type="ECO:0000256" key="18">
    <source>
        <dbReference type="SAM" id="MobiDB-lite"/>
    </source>
</evidence>
<dbReference type="InterPro" id="IPR005821">
    <property type="entry name" value="Ion_trans_dom"/>
</dbReference>
<dbReference type="InterPro" id="IPR036300">
    <property type="entry name" value="MIR_dom_sf"/>
</dbReference>
<feature type="transmembrane region" description="Helical" evidence="16">
    <location>
        <begin position="2058"/>
        <end position="2080"/>
    </location>
</feature>
<gene>
    <name evidence="20" type="ORF">TBIB3V08_LOCUS5575</name>
</gene>
<dbReference type="SMART" id="SM00472">
    <property type="entry name" value="MIR"/>
    <property type="match status" value="4"/>
</dbReference>
<dbReference type="InterPro" id="IPR016024">
    <property type="entry name" value="ARM-type_fold"/>
</dbReference>
<evidence type="ECO:0000256" key="5">
    <source>
        <dbReference type="ARBA" id="ARBA00022673"/>
    </source>
</evidence>
<feature type="domain" description="MIR" evidence="19">
    <location>
        <begin position="114"/>
        <end position="168"/>
    </location>
</feature>
<keyword evidence="12 16" id="KW-0472">Membrane</keyword>
<feature type="domain" description="MIR" evidence="19">
    <location>
        <begin position="298"/>
        <end position="354"/>
    </location>
</feature>
<feature type="compositionally biased region" description="Acidic residues" evidence="18">
    <location>
        <begin position="1794"/>
        <end position="1809"/>
    </location>
</feature>
<comment type="subcellular location">
    <subcellularLocation>
        <location evidence="1 16">Endoplasmic reticulum membrane</location>
        <topology evidence="1 16">Multi-pass membrane protein</topology>
    </subcellularLocation>
</comment>
<comment type="similarity">
    <text evidence="2 16">Belongs to the InsP3 receptor family.</text>
</comment>
<feature type="transmembrane region" description="Helical" evidence="16">
    <location>
        <begin position="1922"/>
        <end position="1944"/>
    </location>
</feature>
<keyword evidence="11 16" id="KW-0406">Ion transport</keyword>
<evidence type="ECO:0000256" key="14">
    <source>
        <dbReference type="ARBA" id="ARBA00023286"/>
    </source>
</evidence>
<dbReference type="InterPro" id="IPR016093">
    <property type="entry name" value="MIR_motif"/>
</dbReference>
<dbReference type="Pfam" id="PF02815">
    <property type="entry name" value="MIR"/>
    <property type="match status" value="1"/>
</dbReference>
<dbReference type="SUPFAM" id="SSF100909">
    <property type="entry name" value="IP3 receptor type 1 binding core, domain 2"/>
    <property type="match status" value="1"/>
</dbReference>
<protein>
    <recommendedName>
        <fullName evidence="16">Inositol 1,4,5-trisphosphate receptor</fullName>
    </recommendedName>
</protein>
<dbReference type="InterPro" id="IPR000493">
    <property type="entry name" value="InsP3_rcpt"/>
</dbReference>
<feature type="region of interest" description="Disordered" evidence="18">
    <location>
        <begin position="1793"/>
        <end position="1814"/>
    </location>
</feature>
<evidence type="ECO:0000256" key="7">
    <source>
        <dbReference type="ARBA" id="ARBA00022737"/>
    </source>
</evidence>
<feature type="compositionally biased region" description="Basic and acidic residues" evidence="18">
    <location>
        <begin position="1564"/>
        <end position="1586"/>
    </location>
</feature>
<evidence type="ECO:0000256" key="10">
    <source>
        <dbReference type="ARBA" id="ARBA00022989"/>
    </source>
</evidence>
<feature type="coiled-coil region" evidence="17">
    <location>
        <begin position="2208"/>
        <end position="2246"/>
    </location>
</feature>
<dbReference type="PROSITE" id="PS50919">
    <property type="entry name" value="MIR"/>
    <property type="match status" value="3"/>
</dbReference>
<dbReference type="PANTHER" id="PTHR45816">
    <property type="entry name" value="MIR DOMAIN-CONTAINING PROTEIN"/>
    <property type="match status" value="1"/>
</dbReference>
<feature type="compositionally biased region" description="Basic and acidic residues" evidence="18">
    <location>
        <begin position="957"/>
        <end position="979"/>
    </location>
</feature>
<evidence type="ECO:0000256" key="16">
    <source>
        <dbReference type="RuleBase" id="RU368044"/>
    </source>
</evidence>
<proteinExistence type="inferred from homology"/>
<sequence length="2280" mass="257566">MGEIIGSASFLHLGDIVSLYAEGSVCGFLSTLGLVDDRSVVCPNAGDLNNPPKKFRDCLFKICPMNRYSAQKQFWKAAKQSATSTTDAVLLKRLHHAAEIEKKQNESENKKLLGSVVQYGSVVQLLHLKSNKYLTVNKRLPALLEKNAMRVYLDANGNEGSWFYIMPFYKLRATGDNVVVGDKVIMNPVNAGQQVLHVAANYELPDNVGCKEVNVVNSSTSWKVTLFMEHRENQDEILKGSDVVRLFHAEQEKFLTMDEYKKKQHVFLRTTGRTSATSATSSKALWEIEVVQHDPCKGGAGHWNSLFRFKHLATGQYLAAEIDDDETMDLMRSKLKVSVPHSNEIASLFELDPTTLTRGDSLVPQSSYVRLHHLCTNTWVHSTSIPIDKDEEKPVMSKVGCATIKEDKEAFALISVSPMEVRDLDFANDACKVAVTSLLQDIVYFIAGQENEQSKSEALELSVTNPNRDRQKLLREQYILKQLFKILQAPFMESEEGEGPFLRIEELNDSRHAAYKYMFRLCYRILRLSQHDYRKNQSRLSSKLAPHNRFVALTTLSSIRTNLCMSTASCFSLGEAQSEAGGKPRSLSSVRYKSCRDVFVVMMKTQVEVEDVAELDETEEAVITVVEEEEILLLWNNREKSMSLGELSRGAKLGSVEDQAILDYYRHQLNLFSNMCLNRQYLALNILSPNLDIDLILKCMADENVPYDLRASFCRLMLHLHVDRDPQEPVTPVKYARLWSEIPSKMSILDYDSNKTPDHNKEVVRAQFSSTILFVEDYLCNVVAEMWSFADQEQNKLTFEFILDVRLDYRISCLLSIFKREFDETEKASGDTLSLGQKGIDLESIGTQAEGIFGSSEECAVLDLDGQGGRTFLRVLLHLTMHDYPPLVSGALHLLFRHFSQRQEVLQAFKQVQLLVSDSDVESYKQIKADLDVLRQSVEKSELWVYKSRSVEEQVKKKNKEEDDDIINERKNSSKKADRTLSSSDKQGSAIDLDIGPPLHGDQAEEYKKIQQILEAQSVRSIFQDNSTLCNEVNEKVIQHFVHCIETHGRHVQYLKFLQTIVKAENQFIRKCQDMVMQEVKEAYINFLNHCYIDTEVEMKEIYTSNHMWSLFEKSFLVDMGIVANSPCDRKHSDIALENYVINSVMNIITTFFSSPFSDQSTTVQKHLLEARMFWNGNAGKPNVQLTQTRQPVFVQLLQAAFLMSQCTWLNASQRFSVENCIRTLSDVGRVENSFGKTSLKTPDQDLNLDSPVISRLVQHESDALDHAATKVAKSCGIAIPSDLEGQVTSLFNKAALLSRQTSKWLQAAKTPKMERSQSQLMRLDRSIIEGLQDIVSLLEDQLKPLVQSELSLLVDILYRPELLFPPGTEARKRCESGGFIRRLIKHTEKLLEEKEEKLCVKVLRTLREMMAIDPDHGEKGDVLRNNLLARYFGKNFLVKHDTLDLKKPLHLAPVTHGPGAKILSRAGRTLYDVQNHLDREGASDLVVELVIKSIHSPSIFVEAVELGIALLGGGNPIIQKSMYTKLMGGDLSQSFFKVFYDKMRDSQQEIKSTVTVNTSDIAAKAHEDKEQGKETDKHSKKRGGEDVGSITLGPGSALEDMLAEKLERHRDREEQNKLSAKVLVMQPILRFLQLLCENHNRNLQTLLRNQNNKTNYNLVSETLMFLDCICGSTTGGLGLLGLYINENNVALINQTLETLTEYCQGPCHDNQNCIATHESNGLDIITALILNDINPLGKTRMDLVLELKNNASKLLLAIMESRGDSENAERILYNMNPKPLVDVACRAFHQETMDDEDDGEDTSTEGDDGVSPKEIVRQDRTLEQIVFPIPEICEYITSDTKAKVLNTAEKDDQGSKVTDFFERAEDMFNEMKWQKKLRGQPALFWVSSHMSLWSNILFNCAVLINLIVAFFYPFLDSVPNLGHHVSGLIWAVMLVSAAIVITLPRESGVRTLVASTILRMIFSGGPEPTLWLLGSITFLVKGIHLVSIMGNQGTFSKSFGQMVTDAELLYHLTYLIFCVLGLCMHPFFYSVLLFDVVYREETLLNVIRSVTRNGRSIILTAVLALILVYMFSIIGYMFFKDDFLVPVDDEVVHKDSGRVTVSGEVRERACDSLVMCIVTTLNQGLRNGGGIGDILRAPSSNLESFITRIAVVSHHPAVTLAKPSVEGLKLAKGAQRNPLKDRNLDWFPRLRAMSLSAEEGEGEQIEYRTLQTQLEKTQELVSDLVKQLTELRDQANDRAEETEAANWFAQLNFCFAQLNISLPSQLDHLVPSIYWLHRT</sequence>
<dbReference type="Pfam" id="PF01365">
    <property type="entry name" value="RYDR_ITPR"/>
    <property type="match status" value="1"/>
</dbReference>
<evidence type="ECO:0000256" key="9">
    <source>
        <dbReference type="ARBA" id="ARBA00022837"/>
    </source>
</evidence>
<evidence type="ECO:0000256" key="17">
    <source>
        <dbReference type="SAM" id="Coils"/>
    </source>
</evidence>
<evidence type="ECO:0000256" key="2">
    <source>
        <dbReference type="ARBA" id="ARBA00009453"/>
    </source>
</evidence>
<dbReference type="InterPro" id="IPR000699">
    <property type="entry name" value="RIH_dom"/>
</dbReference>
<keyword evidence="15 16" id="KW-0407">Ion channel</keyword>
<feature type="transmembrane region" description="Helical" evidence="16">
    <location>
        <begin position="1664"/>
        <end position="1685"/>
    </location>
</feature>
<feature type="transmembrane region" description="Helical" evidence="16">
    <location>
        <begin position="1897"/>
        <end position="1916"/>
    </location>
</feature>
<evidence type="ECO:0000256" key="11">
    <source>
        <dbReference type="ARBA" id="ARBA00023065"/>
    </source>
</evidence>
<dbReference type="Pfam" id="PF08709">
    <property type="entry name" value="Ins145_P3_rec"/>
    <property type="match status" value="1"/>
</dbReference>
<dbReference type="GO" id="GO:0070679">
    <property type="term" value="F:inositol 1,4,5 trisphosphate binding"/>
    <property type="evidence" value="ECO:0007669"/>
    <property type="project" value="UniProtKB-UniRule"/>
</dbReference>
<dbReference type="SUPFAM" id="SSF48371">
    <property type="entry name" value="ARM repeat"/>
    <property type="match status" value="1"/>
</dbReference>
<keyword evidence="17" id="KW-0175">Coiled coil</keyword>
<evidence type="ECO:0000256" key="4">
    <source>
        <dbReference type="ARBA" id="ARBA00022568"/>
    </source>
</evidence>
<keyword evidence="10 16" id="KW-1133">Transmembrane helix</keyword>
<dbReference type="Gene3D" id="1.25.10.30">
    <property type="entry name" value="IP3 receptor type 1 binding core, RIH domain"/>
    <property type="match status" value="1"/>
</dbReference>
<dbReference type="PANTHER" id="PTHR45816:SF4">
    <property type="entry name" value="RYR_IP3R HOMOLOGY ASSOCIATED DOMAIN-CONTAINING PROTEIN"/>
    <property type="match status" value="1"/>
</dbReference>
<dbReference type="GO" id="GO:0005789">
    <property type="term" value="C:endoplasmic reticulum membrane"/>
    <property type="evidence" value="ECO:0007669"/>
    <property type="project" value="UniProtKB-SubCell"/>
</dbReference>
<feature type="domain" description="MIR" evidence="19">
    <location>
        <begin position="234"/>
        <end position="291"/>
    </location>
</feature>
<dbReference type="InterPro" id="IPR035910">
    <property type="entry name" value="RyR/IP3R_RIH_dom_sf"/>
</dbReference>
<dbReference type="PRINTS" id="PR00779">
    <property type="entry name" value="INSP3RECEPTR"/>
</dbReference>
<feature type="region of interest" description="Disordered" evidence="18">
    <location>
        <begin position="957"/>
        <end position="995"/>
    </location>
</feature>
<dbReference type="SUPFAM" id="SSF82109">
    <property type="entry name" value="MIR domain"/>
    <property type="match status" value="2"/>
</dbReference>
<dbReference type="GO" id="GO:0005220">
    <property type="term" value="F:inositol 1,4,5-trisphosphate-gated calcium channel activity"/>
    <property type="evidence" value="ECO:0007669"/>
    <property type="project" value="UniProtKB-UniRule"/>
</dbReference>
<evidence type="ECO:0000256" key="6">
    <source>
        <dbReference type="ARBA" id="ARBA00022692"/>
    </source>
</evidence>
<keyword evidence="14 16" id="KW-1071">Ligand-gated ion channel</keyword>
<dbReference type="InterPro" id="IPR014821">
    <property type="entry name" value="Ins145_P3_rcpt"/>
</dbReference>
<evidence type="ECO:0000256" key="8">
    <source>
        <dbReference type="ARBA" id="ARBA00022824"/>
    </source>
</evidence>
<keyword evidence="6 16" id="KW-0812">Transmembrane</keyword>
<dbReference type="EMBL" id="OD566012">
    <property type="protein sequence ID" value="CAD7443164.1"/>
    <property type="molecule type" value="Genomic_DNA"/>
</dbReference>
<feature type="transmembrane region" description="Helical" evidence="16">
    <location>
        <begin position="2010"/>
        <end position="2037"/>
    </location>
</feature>